<dbReference type="Gene3D" id="3.20.20.140">
    <property type="entry name" value="Metal-dependent hydrolases"/>
    <property type="match status" value="1"/>
</dbReference>
<evidence type="ECO:0000256" key="2">
    <source>
        <dbReference type="ARBA" id="ARBA00007391"/>
    </source>
</evidence>
<dbReference type="InterPro" id="IPR011708">
    <property type="entry name" value="DNA_pol3_alpha_NTPase_dom"/>
</dbReference>
<dbReference type="Pfam" id="PF01336">
    <property type="entry name" value="tRNA_anti-codon"/>
    <property type="match status" value="1"/>
</dbReference>
<keyword evidence="10 13" id="KW-0239">DNA-directed DNA polymerase</keyword>
<comment type="catalytic activity">
    <reaction evidence="12 13">
        <text>DNA(n) + a 2'-deoxyribonucleoside 5'-triphosphate = DNA(n+1) + diphosphate</text>
        <dbReference type="Rhea" id="RHEA:22508"/>
        <dbReference type="Rhea" id="RHEA-COMP:17339"/>
        <dbReference type="Rhea" id="RHEA-COMP:17340"/>
        <dbReference type="ChEBI" id="CHEBI:33019"/>
        <dbReference type="ChEBI" id="CHEBI:61560"/>
        <dbReference type="ChEBI" id="CHEBI:173112"/>
        <dbReference type="EC" id="2.7.7.7"/>
    </reaction>
</comment>
<evidence type="ECO:0000256" key="14">
    <source>
        <dbReference type="SAM" id="MobiDB-lite"/>
    </source>
</evidence>
<evidence type="ECO:0000256" key="8">
    <source>
        <dbReference type="ARBA" id="ARBA00022705"/>
    </source>
</evidence>
<evidence type="ECO:0000256" key="3">
    <source>
        <dbReference type="ARBA" id="ARBA00012417"/>
    </source>
</evidence>
<reference evidence="16 17" key="1">
    <citation type="submission" date="2023-07" db="EMBL/GenBank/DDBJ databases">
        <title>Sorghum-associated microbial communities from plants grown in Nebraska, USA.</title>
        <authorList>
            <person name="Schachtman D."/>
        </authorList>
    </citation>
    <scope>NUCLEOTIDE SEQUENCE [LARGE SCALE GENOMIC DNA]</scope>
    <source>
        <strain evidence="16 17">584</strain>
    </source>
</reference>
<name>A0ABU1K0C5_9PROT</name>
<evidence type="ECO:0000256" key="1">
    <source>
        <dbReference type="ARBA" id="ARBA00004496"/>
    </source>
</evidence>
<keyword evidence="9 13" id="KW-0227">DNA damage</keyword>
<keyword evidence="7 13" id="KW-0548">Nucleotidyltransferase</keyword>
<dbReference type="InterPro" id="IPR004805">
    <property type="entry name" value="DnaE2/DnaE/PolC"/>
</dbReference>
<dbReference type="GO" id="GO:0003887">
    <property type="term" value="F:DNA-directed DNA polymerase activity"/>
    <property type="evidence" value="ECO:0007669"/>
    <property type="project" value="UniProtKB-EC"/>
</dbReference>
<feature type="region of interest" description="Disordered" evidence="14">
    <location>
        <begin position="1039"/>
        <end position="1065"/>
    </location>
</feature>
<dbReference type="PANTHER" id="PTHR32294">
    <property type="entry name" value="DNA POLYMERASE III SUBUNIT ALPHA"/>
    <property type="match status" value="1"/>
</dbReference>
<dbReference type="Proteomes" id="UP001262410">
    <property type="component" value="Unassembled WGS sequence"/>
</dbReference>
<evidence type="ECO:0000256" key="5">
    <source>
        <dbReference type="ARBA" id="ARBA00022490"/>
    </source>
</evidence>
<evidence type="ECO:0000256" key="9">
    <source>
        <dbReference type="ARBA" id="ARBA00022763"/>
    </source>
</evidence>
<accession>A0ABU1K0C5</accession>
<comment type="caution">
    <text evidence="16">The sequence shown here is derived from an EMBL/GenBank/DDBJ whole genome shotgun (WGS) entry which is preliminary data.</text>
</comment>
<dbReference type="Pfam" id="PF14579">
    <property type="entry name" value="HHH_6"/>
    <property type="match status" value="1"/>
</dbReference>
<evidence type="ECO:0000256" key="4">
    <source>
        <dbReference type="ARBA" id="ARBA00017273"/>
    </source>
</evidence>
<keyword evidence="11 13" id="KW-0234">DNA repair</keyword>
<dbReference type="PANTHER" id="PTHR32294:SF4">
    <property type="entry name" value="ERROR-PRONE DNA POLYMERASE"/>
    <property type="match status" value="1"/>
</dbReference>
<dbReference type="RefSeq" id="WP_309801761.1">
    <property type="nucleotide sequence ID" value="NZ_JAVDPW010000018.1"/>
</dbReference>
<keyword evidence="6 13" id="KW-0808">Transferase</keyword>
<dbReference type="Pfam" id="PF07733">
    <property type="entry name" value="DNA_pol3_alpha"/>
    <property type="match status" value="1"/>
</dbReference>
<dbReference type="Gene3D" id="1.10.150.870">
    <property type="match status" value="1"/>
</dbReference>
<comment type="subcellular location">
    <subcellularLocation>
        <location evidence="1 13">Cytoplasm</location>
    </subcellularLocation>
</comment>
<dbReference type="CDD" id="cd04485">
    <property type="entry name" value="DnaE_OBF"/>
    <property type="match status" value="1"/>
</dbReference>
<evidence type="ECO:0000256" key="11">
    <source>
        <dbReference type="ARBA" id="ARBA00023204"/>
    </source>
</evidence>
<dbReference type="CDD" id="cd07434">
    <property type="entry name" value="PHP_PolIIIA_DnaE2"/>
    <property type="match status" value="1"/>
</dbReference>
<dbReference type="NCBIfam" id="NF004225">
    <property type="entry name" value="PRK05672.1"/>
    <property type="match status" value="1"/>
</dbReference>
<keyword evidence="5 13" id="KW-0963">Cytoplasm</keyword>
<protein>
    <recommendedName>
        <fullName evidence="4 13">Error-prone DNA polymerase</fullName>
        <ecNumber evidence="3 13">2.7.7.7</ecNumber>
    </recommendedName>
</protein>
<dbReference type="Pfam" id="PF17657">
    <property type="entry name" value="DNA_pol3_finger"/>
    <property type="match status" value="1"/>
</dbReference>
<evidence type="ECO:0000256" key="7">
    <source>
        <dbReference type="ARBA" id="ARBA00022695"/>
    </source>
</evidence>
<dbReference type="EMBL" id="JAVDPW010000018">
    <property type="protein sequence ID" value="MDR6294302.1"/>
    <property type="molecule type" value="Genomic_DNA"/>
</dbReference>
<evidence type="ECO:0000256" key="13">
    <source>
        <dbReference type="HAMAP-Rule" id="MF_01902"/>
    </source>
</evidence>
<evidence type="ECO:0000256" key="10">
    <source>
        <dbReference type="ARBA" id="ARBA00022932"/>
    </source>
</evidence>
<dbReference type="SUPFAM" id="SSF89550">
    <property type="entry name" value="PHP domain-like"/>
    <property type="match status" value="1"/>
</dbReference>
<evidence type="ECO:0000256" key="6">
    <source>
        <dbReference type="ARBA" id="ARBA00022679"/>
    </source>
</evidence>
<dbReference type="InterPro" id="IPR016195">
    <property type="entry name" value="Pol/histidinol_Pase-like"/>
</dbReference>
<evidence type="ECO:0000259" key="15">
    <source>
        <dbReference type="SMART" id="SM00481"/>
    </source>
</evidence>
<dbReference type="InterPro" id="IPR040982">
    <property type="entry name" value="DNA_pol3_finger"/>
</dbReference>
<dbReference type="HAMAP" id="MF_01902">
    <property type="entry name" value="DNApol_error_prone"/>
    <property type="match status" value="1"/>
</dbReference>
<proteinExistence type="inferred from homology"/>
<evidence type="ECO:0000313" key="17">
    <source>
        <dbReference type="Proteomes" id="UP001262410"/>
    </source>
</evidence>
<keyword evidence="17" id="KW-1185">Reference proteome</keyword>
<organism evidence="16 17">
    <name type="scientific">Inquilinus ginsengisoli</name>
    <dbReference type="NCBI Taxonomy" id="363840"/>
    <lineage>
        <taxon>Bacteria</taxon>
        <taxon>Pseudomonadati</taxon>
        <taxon>Pseudomonadota</taxon>
        <taxon>Alphaproteobacteria</taxon>
        <taxon>Rhodospirillales</taxon>
        <taxon>Rhodospirillaceae</taxon>
        <taxon>Inquilinus</taxon>
    </lineage>
</organism>
<dbReference type="InterPro" id="IPR003141">
    <property type="entry name" value="Pol/His_phosphatase_N"/>
</dbReference>
<dbReference type="InterPro" id="IPR023073">
    <property type="entry name" value="DnaE2"/>
</dbReference>
<comment type="function">
    <text evidence="13">DNA polymerase involved in damage-induced mutagenesis and translesion synthesis (TLS). It is not the major replicative DNA polymerase.</text>
</comment>
<dbReference type="InterPro" id="IPR004013">
    <property type="entry name" value="PHP_dom"/>
</dbReference>
<dbReference type="InterPro" id="IPR029460">
    <property type="entry name" value="DNAPol_HHH"/>
</dbReference>
<dbReference type="InterPro" id="IPR004365">
    <property type="entry name" value="NA-bd_OB_tRNA"/>
</dbReference>
<dbReference type="SMART" id="SM00481">
    <property type="entry name" value="POLIIIAc"/>
    <property type="match status" value="1"/>
</dbReference>
<sequence>MSYAELQVTTNFSLLRGASHAHELARQAAALGHHAIAVTDRNTLAGAVRLHQAATDAGLRPVIGARLDLTDAPSLLVYPTDRTAYGRLSRMLTTGKRRTTKGECSLQLADVLENAEGLVAIAPPPEGRITRAAGEQQQQHLGVLRAAFGDRLYLGVQNLLRGDDARRLAWAIDAGCRLGIPLVATNDVQMHERRRRALQDVMTCIRERTTLRAIGRRLHANGERFLKDEAAMRELFASCPEAVDRTAEIVERCRFDLGTLRYEYPIDTIPAGVTAQQHLVQLTWEGAAQLYPDGVPDKVRGILEHELALVDQLAYAPYFLTVYDIVSYARTEGILCQGRGSAANSAVCYVLGITAVDPARSDMLFERFISPERREPPDIDVDFENERREEVYQYIYRRYGRERAGLAATVITYRSKSAIRDVGKALGLSSDTIDRLARTAPGWDQDLTAARLRDAGIDPRDRTARGTLALAGQLYGFPRHLSQHVGGFVITRGRLDESVPIENAAMDDRTCIEWDKDDLDALGMLKIDILALGMLTCVRKSFEFLEAQTGRPFRWHDVPPEDPAVYDMLCQADSVGVFQVESRAQMSMLPRLQPRTFYDLVIEVAIVRPGPIQGDMVHPYLRRRQSKERVEYPKEELRRVLGKTLGVPLFQEQAMSIAIIAAGFSAGEADQLRRSMSAYRRTGRVAEYRDRMVSGMVARGYDEAFAKHCFSQIEGFGEYGFPESHAASFALIVYISAWLKRHHPAIFCAAILNSQPMGFYAPAQLVRDAREHGVEVRPVDVNHSDWDCGLESSTRGLAVRLGLRQVKGLREVDAARIAAARGDGYRELRDVWRRAEVTVATLERLAEADAWRSMGLDRRSALWAIRGLGDVPLPLFEAADRSRRLGDNRPSVELAGEAQVLLPAMTLGEEVVQDYQSLRLSLKAHPMSLLRRHVTGDGIVSTAEMRAAKDGSWVATAGLVLIRQRPGTSSGVIFATLEDESGVANIIVWPQIYERYRRAVVGGRLLEVRGRLQKEGLVIHLIVRHVIDRSELLRELGRLDGPDQGEPELTEREAASVIPAPRDFR</sequence>
<feature type="domain" description="Polymerase/histidinol phosphatase N-terminal" evidence="15">
    <location>
        <begin position="4"/>
        <end position="71"/>
    </location>
</feature>
<dbReference type="NCBIfam" id="TIGR00594">
    <property type="entry name" value="polc"/>
    <property type="match status" value="1"/>
</dbReference>
<dbReference type="EC" id="2.7.7.7" evidence="3 13"/>
<evidence type="ECO:0000256" key="12">
    <source>
        <dbReference type="ARBA" id="ARBA00049244"/>
    </source>
</evidence>
<keyword evidence="8 13" id="KW-0235">DNA replication</keyword>
<dbReference type="Pfam" id="PF02811">
    <property type="entry name" value="PHP"/>
    <property type="match status" value="1"/>
</dbReference>
<gene>
    <name evidence="13" type="primary">dnaE2</name>
    <name evidence="16" type="ORF">E9232_006856</name>
</gene>
<evidence type="ECO:0000313" key="16">
    <source>
        <dbReference type="EMBL" id="MDR6294302.1"/>
    </source>
</evidence>
<comment type="similarity">
    <text evidence="2 13">Belongs to the DNA polymerase type-C family. DnaE2 subfamily.</text>
</comment>